<proteinExistence type="predicted"/>
<dbReference type="AlphaFoldDB" id="A0A4U5M9C4"/>
<dbReference type="STRING" id="34508.A0A4U5M9C4"/>
<gene>
    <name evidence="1" type="ORF">L596_025973</name>
</gene>
<name>A0A4U5M9C4_STECR</name>
<accession>A0A4U5M9C4</accession>
<protein>
    <submittedName>
        <fullName evidence="1">Uncharacterized protein</fullName>
    </submittedName>
</protein>
<organism evidence="1 2">
    <name type="scientific">Steinernema carpocapsae</name>
    <name type="common">Entomopathogenic nematode</name>
    <dbReference type="NCBI Taxonomy" id="34508"/>
    <lineage>
        <taxon>Eukaryota</taxon>
        <taxon>Metazoa</taxon>
        <taxon>Ecdysozoa</taxon>
        <taxon>Nematoda</taxon>
        <taxon>Chromadorea</taxon>
        <taxon>Rhabditida</taxon>
        <taxon>Tylenchina</taxon>
        <taxon>Panagrolaimomorpha</taxon>
        <taxon>Strongyloidoidea</taxon>
        <taxon>Steinernematidae</taxon>
        <taxon>Steinernema</taxon>
    </lineage>
</organism>
<keyword evidence="2" id="KW-1185">Reference proteome</keyword>
<sequence>MCLDTAIEVGGSPVRLLDDEGVYTYLGINIGVHSRLSLEGPLKKGSDDTEKIVASHIAPWQKVDAIKTFILPRFSFFIRNGDPYLKDLATFDKQMARQVKSLLNIPNLGASRHYLHGSPRLGGIGIRSLTDGTILGR</sequence>
<evidence type="ECO:0000313" key="1">
    <source>
        <dbReference type="EMBL" id="TKR65586.1"/>
    </source>
</evidence>
<dbReference type="EMBL" id="AZBU02000009">
    <property type="protein sequence ID" value="TKR65586.1"/>
    <property type="molecule type" value="Genomic_DNA"/>
</dbReference>
<reference evidence="1 2" key="1">
    <citation type="journal article" date="2015" name="Genome Biol.">
        <title>Comparative genomics of Steinernema reveals deeply conserved gene regulatory networks.</title>
        <authorList>
            <person name="Dillman A.R."/>
            <person name="Macchietto M."/>
            <person name="Porter C.F."/>
            <person name="Rogers A."/>
            <person name="Williams B."/>
            <person name="Antoshechkin I."/>
            <person name="Lee M.M."/>
            <person name="Goodwin Z."/>
            <person name="Lu X."/>
            <person name="Lewis E.E."/>
            <person name="Goodrich-Blair H."/>
            <person name="Stock S.P."/>
            <person name="Adams B.J."/>
            <person name="Sternberg P.W."/>
            <person name="Mortazavi A."/>
        </authorList>
    </citation>
    <scope>NUCLEOTIDE SEQUENCE [LARGE SCALE GENOMIC DNA]</scope>
    <source>
        <strain evidence="1 2">ALL</strain>
    </source>
</reference>
<evidence type="ECO:0000313" key="2">
    <source>
        <dbReference type="Proteomes" id="UP000298663"/>
    </source>
</evidence>
<reference evidence="1 2" key="2">
    <citation type="journal article" date="2019" name="G3 (Bethesda)">
        <title>Hybrid Assembly of the Genome of the Entomopathogenic Nematode Steinernema carpocapsae Identifies the X-Chromosome.</title>
        <authorList>
            <person name="Serra L."/>
            <person name="Macchietto M."/>
            <person name="Macias-Munoz A."/>
            <person name="McGill C.J."/>
            <person name="Rodriguez I.M."/>
            <person name="Rodriguez B."/>
            <person name="Murad R."/>
            <person name="Mortazavi A."/>
        </authorList>
    </citation>
    <scope>NUCLEOTIDE SEQUENCE [LARGE SCALE GENOMIC DNA]</scope>
    <source>
        <strain evidence="1 2">ALL</strain>
    </source>
</reference>
<dbReference type="OrthoDB" id="8195432at2759"/>
<dbReference type="Proteomes" id="UP000298663">
    <property type="component" value="Unassembled WGS sequence"/>
</dbReference>
<comment type="caution">
    <text evidence="1">The sequence shown here is derived from an EMBL/GenBank/DDBJ whole genome shotgun (WGS) entry which is preliminary data.</text>
</comment>